<dbReference type="InterPro" id="IPR018727">
    <property type="entry name" value="DUF2267"/>
</dbReference>
<dbReference type="Pfam" id="PF10025">
    <property type="entry name" value="DUF2267"/>
    <property type="match status" value="1"/>
</dbReference>
<dbReference type="RefSeq" id="WP_012703100.1">
    <property type="nucleotide sequence ID" value="NC_012560.1"/>
</dbReference>
<protein>
    <recommendedName>
        <fullName evidence="3">DUF2267 domain-containing protein</fullName>
    </recommendedName>
</protein>
<organism evidence="1 2">
    <name type="scientific">Azotobacter vinelandii (strain DJ / ATCC BAA-1303)</name>
    <dbReference type="NCBI Taxonomy" id="322710"/>
    <lineage>
        <taxon>Bacteria</taxon>
        <taxon>Pseudomonadati</taxon>
        <taxon>Pseudomonadota</taxon>
        <taxon>Gammaproteobacteria</taxon>
        <taxon>Pseudomonadales</taxon>
        <taxon>Pseudomonadaceae</taxon>
        <taxon>Azotobacter</taxon>
    </lineage>
</organism>
<proteinExistence type="predicted"/>
<dbReference type="Proteomes" id="UP000002424">
    <property type="component" value="Chromosome"/>
</dbReference>
<dbReference type="Gene3D" id="1.10.490.110">
    <property type="entry name" value="Uncharacterized conserved protein DUF2267"/>
    <property type="match status" value="1"/>
</dbReference>
<name>C1DI04_AZOVD</name>
<dbReference type="STRING" id="322710.Avin_46310"/>
<dbReference type="OrthoDB" id="20942at2"/>
<evidence type="ECO:0000313" key="2">
    <source>
        <dbReference type="Proteomes" id="UP000002424"/>
    </source>
</evidence>
<dbReference type="KEGG" id="avn:Avin_46310"/>
<dbReference type="AlphaFoldDB" id="C1DI04"/>
<dbReference type="EMBL" id="CP001157">
    <property type="protein sequence ID" value="ACO80737.1"/>
    <property type="molecule type" value="Genomic_DNA"/>
</dbReference>
<keyword evidence="2" id="KW-1185">Reference proteome</keyword>
<sequence length="145" mass="16341">MPRQVDVLSKSVQQTSIWLDEVTELLETDDKETAYQALRAVLMCVRDRIGVDNAAHLAAQLPVLIRGVFYDGFHPAAEPSRERTREAFLTKIHGSVTNLGVDSEKAARAVLEVMARHIDPHETEKVAGMFPAELRDLWPDRSRLH</sequence>
<dbReference type="InterPro" id="IPR038282">
    <property type="entry name" value="DUF2267_sf"/>
</dbReference>
<evidence type="ECO:0008006" key="3">
    <source>
        <dbReference type="Google" id="ProtNLM"/>
    </source>
</evidence>
<reference evidence="1 2" key="1">
    <citation type="journal article" date="2009" name="J. Bacteriol.">
        <title>Genome sequence of Azotobacter vinelandii, an obligate aerobe specialized to support diverse anaerobic metabolic processes.</title>
        <authorList>
            <person name="Setubal J.C."/>
            <person name="dos Santos P."/>
            <person name="Goldman B.S."/>
            <person name="Ertesvag H."/>
            <person name="Espin G."/>
            <person name="Rubio L.M."/>
            <person name="Valla S."/>
            <person name="Almeida N.F."/>
            <person name="Balasubramanian D."/>
            <person name="Cromes L."/>
            <person name="Curatti L."/>
            <person name="Du Z."/>
            <person name="Godsy E."/>
            <person name="Goodner B."/>
            <person name="Hellner-Burris K."/>
            <person name="Hernandez J.A."/>
            <person name="Houmiel K."/>
            <person name="Imperial J."/>
            <person name="Kennedy C."/>
            <person name="Larson T.J."/>
            <person name="Latreille P."/>
            <person name="Ligon L.S."/>
            <person name="Lu J."/>
            <person name="Maerk M."/>
            <person name="Miller N.M."/>
            <person name="Norton S."/>
            <person name="O'Carroll I.P."/>
            <person name="Paulsen I."/>
            <person name="Raulfs E.C."/>
            <person name="Roemer R."/>
            <person name="Rosser J."/>
            <person name="Segura D."/>
            <person name="Slater S."/>
            <person name="Stricklin S.L."/>
            <person name="Studholme D.J."/>
            <person name="Sun J."/>
            <person name="Viana C.J."/>
            <person name="Wallin E."/>
            <person name="Wang B."/>
            <person name="Wheeler C."/>
            <person name="Zhu H."/>
            <person name="Dean D.R."/>
            <person name="Dixon R."/>
            <person name="Wood D."/>
        </authorList>
    </citation>
    <scope>NUCLEOTIDE SEQUENCE [LARGE SCALE GENOMIC DNA]</scope>
    <source>
        <strain evidence="2">DJ / ATCC BAA-1303</strain>
    </source>
</reference>
<evidence type="ECO:0000313" key="1">
    <source>
        <dbReference type="EMBL" id="ACO80737.1"/>
    </source>
</evidence>
<gene>
    <name evidence="1" type="ordered locus">Avin_46310</name>
</gene>
<accession>C1DI04</accession>
<dbReference type="eggNOG" id="COG5502">
    <property type="taxonomic scope" value="Bacteria"/>
</dbReference>
<dbReference type="GeneID" id="88187513"/>
<dbReference type="EnsemblBacteria" id="ACO80737">
    <property type="protein sequence ID" value="ACO80737"/>
    <property type="gene ID" value="Avin_46310"/>
</dbReference>
<dbReference type="HOGENOM" id="CLU_112438_0_0_6"/>